<accession>A0A1X3J7M6</accession>
<comment type="caution">
    <text evidence="1">The sequence shown here is derived from an EMBL/GenBank/DDBJ whole genome shotgun (WGS) entry which is preliminary data.</text>
</comment>
<dbReference type="Proteomes" id="UP000193942">
    <property type="component" value="Unassembled WGS sequence"/>
</dbReference>
<evidence type="ECO:0000313" key="1">
    <source>
        <dbReference type="EMBL" id="OSK98494.1"/>
    </source>
</evidence>
<evidence type="ECO:0000313" key="2">
    <source>
        <dbReference type="Proteomes" id="UP000193942"/>
    </source>
</evidence>
<dbReference type="EMBL" id="ADIZ01000001">
    <property type="protein sequence ID" value="OSK98494.1"/>
    <property type="molecule type" value="Genomic_DNA"/>
</dbReference>
<organism evidence="1 2">
    <name type="scientific">Escherichia coli TA447</name>
    <dbReference type="NCBI Taxonomy" id="656447"/>
    <lineage>
        <taxon>Bacteria</taxon>
        <taxon>Pseudomonadati</taxon>
        <taxon>Pseudomonadota</taxon>
        <taxon>Gammaproteobacteria</taxon>
        <taxon>Enterobacterales</taxon>
        <taxon>Enterobacteriaceae</taxon>
        <taxon>Escherichia</taxon>
    </lineage>
</organism>
<sequence length="31" mass="3573">MDKRMAIAESSGKRNEKTGKRLSQFLWITCS</sequence>
<protein>
    <submittedName>
        <fullName evidence="1">Uncharacterized protein</fullName>
    </submittedName>
</protein>
<name>A0A1X3J7M6_ECOLX</name>
<reference evidence="1 2" key="1">
    <citation type="submission" date="2010-04" db="EMBL/GenBank/DDBJ databases">
        <title>The Genome Sequence of Escherichia coli TA447.</title>
        <authorList>
            <consortium name="The Broad Institute Genome Sequencing Platform"/>
            <consortium name="The Broad Institute Genome Sequencing Center for Infectious Disease"/>
            <person name="Feldgarden M."/>
            <person name="Gordon D.M."/>
            <person name="Johnson J.R."/>
            <person name="Johnston B.D."/>
            <person name="Young S."/>
            <person name="Zeng Q."/>
            <person name="Koehrsen M."/>
            <person name="Alvarado L."/>
            <person name="Berlin A.M."/>
            <person name="Borenstein D."/>
            <person name="Chapman S.B."/>
            <person name="Chen Z."/>
            <person name="Engels R."/>
            <person name="Freedman E."/>
            <person name="Gellesch M."/>
            <person name="Goldberg J."/>
            <person name="Griggs A."/>
            <person name="Gujja S."/>
            <person name="Heilman E.R."/>
            <person name="Heiman D.I."/>
            <person name="Hepburn T.A."/>
            <person name="Howarth C."/>
            <person name="Jen D."/>
            <person name="Larson L."/>
            <person name="Mehta T."/>
            <person name="Park D."/>
            <person name="Pearson M."/>
            <person name="Richards J."/>
            <person name="Roberts A."/>
            <person name="Saif S."/>
            <person name="Shea T.D."/>
            <person name="Shenoy N."/>
            <person name="Sisk P."/>
            <person name="Stolte C."/>
            <person name="Sykes S.N."/>
            <person name="Walk T."/>
            <person name="White J."/>
            <person name="Yandava C."/>
            <person name="Haas B."/>
            <person name="Henn M.R."/>
            <person name="Nusbaum C."/>
            <person name="Birren B."/>
        </authorList>
    </citation>
    <scope>NUCLEOTIDE SEQUENCE [LARGE SCALE GENOMIC DNA]</scope>
    <source>
        <strain evidence="1 2">TA447</strain>
    </source>
</reference>
<gene>
    <name evidence="1" type="ORF">ECXG_02766</name>
</gene>
<proteinExistence type="predicted"/>
<dbReference type="AlphaFoldDB" id="A0A1X3J7M6"/>